<dbReference type="GeneID" id="105428054"/>
<feature type="coiled-coil region" evidence="1">
    <location>
        <begin position="12"/>
        <end position="126"/>
    </location>
</feature>
<evidence type="ECO:0000313" key="2">
    <source>
        <dbReference type="Proteomes" id="UP000504615"/>
    </source>
</evidence>
<sequence length="628" mass="73783">MLEKERVLEAIIDKRDSKIKRLHEQLTALENDIFSYRAECSALKIENADLVNIKSLLSRENEMQSEEIRAQRDQMSKLTQQIDDLKRTVDVLKEKTDNVENMRKKLTELQMKNNDLTNKLIQANETIAKNAEIIAELESKDEKNRLALTQGSIKYDAMVMQKRSDIVKLQDETRSLRDQLREAEIKLAWSNDTILTLRRESDNAMSILQANLSDLDTDKERLLTKVDYLKSEIVSYRNSTASVESKLQELSHGNETLKADIEAVKSTNDQLLRTHEDTVKSSLKDTLYTLPKRIYEKILRLQTEVRKYDEETDNISERCPTKETVKIEDTKEKHKTKVYIDKSCQQDEDKLDSVAQEVNYNTETVADKLRFLKRQYEEKLQEMKSLMNDVKLRDYEIKNLQECITSLSQEKNNLQTKVECQKEEYQNKLKLLKKKYDSSLNAFRKRHNENVEMLQARFEDIMKIKKSPFNPEDWLQSLNLKELSDLHNRINILSSHASENIESNTSRAEAEKNHCSYRNNSGEHKFYNKFTLRKQHSRENRISSLNKKASKKEFPSKILNTENNEKVIITELYSRDVSLAEKHSFPEDGRKQTEKAELLKAKTDRTLDWQREKFIYQCSIHHKLSNAR</sequence>
<proteinExistence type="predicted"/>
<accession>A0A6I9WGM7</accession>
<dbReference type="KEGG" id="pbar:105428054"/>
<protein>
    <submittedName>
        <fullName evidence="3">Golgin subfamily A member 4-like</fullName>
    </submittedName>
</protein>
<name>A0A6I9WGM7_9HYME</name>
<feature type="coiled-coil region" evidence="1">
    <location>
        <begin position="366"/>
        <end position="442"/>
    </location>
</feature>
<reference evidence="3" key="1">
    <citation type="submission" date="2025-08" db="UniProtKB">
        <authorList>
            <consortium name="RefSeq"/>
        </authorList>
    </citation>
    <scope>IDENTIFICATION</scope>
</reference>
<keyword evidence="2" id="KW-1185">Reference proteome</keyword>
<evidence type="ECO:0000256" key="1">
    <source>
        <dbReference type="SAM" id="Coils"/>
    </source>
</evidence>
<dbReference type="OrthoDB" id="10255522at2759"/>
<organism evidence="2 3">
    <name type="scientific">Pogonomyrmex barbatus</name>
    <name type="common">red harvester ant</name>
    <dbReference type="NCBI Taxonomy" id="144034"/>
    <lineage>
        <taxon>Eukaryota</taxon>
        <taxon>Metazoa</taxon>
        <taxon>Ecdysozoa</taxon>
        <taxon>Arthropoda</taxon>
        <taxon>Hexapoda</taxon>
        <taxon>Insecta</taxon>
        <taxon>Pterygota</taxon>
        <taxon>Neoptera</taxon>
        <taxon>Endopterygota</taxon>
        <taxon>Hymenoptera</taxon>
        <taxon>Apocrita</taxon>
        <taxon>Aculeata</taxon>
        <taxon>Formicoidea</taxon>
        <taxon>Formicidae</taxon>
        <taxon>Myrmicinae</taxon>
        <taxon>Pogonomyrmex</taxon>
    </lineage>
</organism>
<evidence type="ECO:0000313" key="3">
    <source>
        <dbReference type="RefSeq" id="XP_011638414.1"/>
    </source>
</evidence>
<dbReference type="RefSeq" id="XP_011638414.1">
    <property type="nucleotide sequence ID" value="XM_011640112.2"/>
</dbReference>
<dbReference type="AlphaFoldDB" id="A0A6I9WGM7"/>
<gene>
    <name evidence="3" type="primary">LOC105428054</name>
</gene>
<keyword evidence="1" id="KW-0175">Coiled coil</keyword>
<dbReference type="Proteomes" id="UP000504615">
    <property type="component" value="Unplaced"/>
</dbReference>